<name>A0A8S9X7B9_APOLU</name>
<protein>
    <recommendedName>
        <fullName evidence="6">Nucleosome assembly protein 1-like 4</fullName>
    </recommendedName>
</protein>
<reference evidence="4" key="1">
    <citation type="journal article" date="2021" name="Mol. Ecol. Resour.">
        <title>Apolygus lucorum genome provides insights into omnivorousness and mesophyll feeding.</title>
        <authorList>
            <person name="Liu Y."/>
            <person name="Liu H."/>
            <person name="Wang H."/>
            <person name="Huang T."/>
            <person name="Liu B."/>
            <person name="Yang B."/>
            <person name="Yin L."/>
            <person name="Li B."/>
            <person name="Zhang Y."/>
            <person name="Zhang S."/>
            <person name="Jiang F."/>
            <person name="Zhang X."/>
            <person name="Ren Y."/>
            <person name="Wang B."/>
            <person name="Wang S."/>
            <person name="Lu Y."/>
            <person name="Wu K."/>
            <person name="Fan W."/>
            <person name="Wang G."/>
        </authorList>
    </citation>
    <scope>NUCLEOTIDE SEQUENCE</scope>
    <source>
        <strain evidence="4">12Hb</strain>
    </source>
</reference>
<dbReference type="GO" id="GO:0006334">
    <property type="term" value="P:nucleosome assembly"/>
    <property type="evidence" value="ECO:0007669"/>
    <property type="project" value="InterPro"/>
</dbReference>
<feature type="region of interest" description="Disordered" evidence="3">
    <location>
        <begin position="341"/>
        <end position="364"/>
    </location>
</feature>
<dbReference type="GO" id="GO:0005634">
    <property type="term" value="C:nucleus"/>
    <property type="evidence" value="ECO:0007669"/>
    <property type="project" value="InterPro"/>
</dbReference>
<dbReference type="OrthoDB" id="27325at2759"/>
<dbReference type="PANTHER" id="PTHR11875">
    <property type="entry name" value="TESTIS-SPECIFIC Y-ENCODED PROTEIN"/>
    <property type="match status" value="1"/>
</dbReference>
<dbReference type="Gene3D" id="3.30.1120.90">
    <property type="entry name" value="Nucleosome assembly protein"/>
    <property type="match status" value="1"/>
</dbReference>
<evidence type="ECO:0000313" key="5">
    <source>
        <dbReference type="Proteomes" id="UP000466442"/>
    </source>
</evidence>
<dbReference type="InterPro" id="IPR037231">
    <property type="entry name" value="NAP-like_sf"/>
</dbReference>
<proteinExistence type="inferred from homology"/>
<dbReference type="Proteomes" id="UP000466442">
    <property type="component" value="Unassembled WGS sequence"/>
</dbReference>
<comment type="caution">
    <text evidence="4">The sequence shown here is derived from an EMBL/GenBank/DDBJ whole genome shotgun (WGS) entry which is preliminary data.</text>
</comment>
<keyword evidence="5" id="KW-1185">Reference proteome</keyword>
<dbReference type="EMBL" id="WIXP02000010">
    <property type="protein sequence ID" value="KAF6204394.1"/>
    <property type="molecule type" value="Genomic_DNA"/>
</dbReference>
<evidence type="ECO:0000256" key="2">
    <source>
        <dbReference type="RuleBase" id="RU003876"/>
    </source>
</evidence>
<comment type="similarity">
    <text evidence="1 2">Belongs to the nucleosome assembly protein (NAP) family.</text>
</comment>
<dbReference type="SUPFAM" id="SSF143113">
    <property type="entry name" value="NAP-like"/>
    <property type="match status" value="1"/>
</dbReference>
<gene>
    <name evidence="4" type="ORF">GE061_002735</name>
</gene>
<accession>A0A8S9X7B9</accession>
<sequence>MVQENTHLWKRKMDEFTHCIPRSSEELLKLKMNSFSKANSVHSEGDVSDFTRFSSEGKVLSSPATQALIQRIQDLKSLQAKTTDLKREFRCGVNELIRSFGQRLTEVNDRRRSIIRGENEKDGDKSIIPEDETTANIVREILDRHLKRDKHGKLHLPIKGVPNFWETVFKNSWTLRDIVQLHDLPILSKLDDIRVKYTSAPKGFCLGFHFQENEYFKNTVLTKQYIVDDNPTSMKSDFDIVKSIGCQIFWLPGKNVTLKLGKKKQKHKISGAARYIDIAVKNASFFNFFDPPSVDDSKVGLCREIRTRLAMDFELGQYFRTKIVPDAFLFFAGLMDDQDDDDFEDDNSSDSSSDLDSVDSKSRK</sequence>
<dbReference type="AlphaFoldDB" id="A0A8S9X7B9"/>
<organism evidence="4 5">
    <name type="scientific">Apolygus lucorum</name>
    <name type="common">Small green plant bug</name>
    <name type="synonym">Lygocoris lucorum</name>
    <dbReference type="NCBI Taxonomy" id="248454"/>
    <lineage>
        <taxon>Eukaryota</taxon>
        <taxon>Metazoa</taxon>
        <taxon>Ecdysozoa</taxon>
        <taxon>Arthropoda</taxon>
        <taxon>Hexapoda</taxon>
        <taxon>Insecta</taxon>
        <taxon>Pterygota</taxon>
        <taxon>Neoptera</taxon>
        <taxon>Paraneoptera</taxon>
        <taxon>Hemiptera</taxon>
        <taxon>Heteroptera</taxon>
        <taxon>Panheteroptera</taxon>
        <taxon>Cimicomorpha</taxon>
        <taxon>Miridae</taxon>
        <taxon>Mirini</taxon>
        <taxon>Apolygus</taxon>
    </lineage>
</organism>
<evidence type="ECO:0000256" key="1">
    <source>
        <dbReference type="ARBA" id="ARBA00009947"/>
    </source>
</evidence>
<evidence type="ECO:0000313" key="4">
    <source>
        <dbReference type="EMBL" id="KAF6204394.1"/>
    </source>
</evidence>
<dbReference type="Pfam" id="PF00956">
    <property type="entry name" value="NAP"/>
    <property type="match status" value="1"/>
</dbReference>
<evidence type="ECO:0008006" key="6">
    <source>
        <dbReference type="Google" id="ProtNLM"/>
    </source>
</evidence>
<evidence type="ECO:0000256" key="3">
    <source>
        <dbReference type="SAM" id="MobiDB-lite"/>
    </source>
</evidence>
<dbReference type="Gene3D" id="1.20.5.1500">
    <property type="match status" value="1"/>
</dbReference>
<dbReference type="InterPro" id="IPR002164">
    <property type="entry name" value="NAP_family"/>
</dbReference>